<keyword evidence="4 10" id="KW-0694">RNA-binding</keyword>
<evidence type="ECO:0000256" key="8">
    <source>
        <dbReference type="ARBA" id="ARBA00029667"/>
    </source>
</evidence>
<evidence type="ECO:0000256" key="10">
    <source>
        <dbReference type="PROSITE-ProRule" id="PRU00176"/>
    </source>
</evidence>
<evidence type="ECO:0000256" key="6">
    <source>
        <dbReference type="ARBA" id="ARBA00023242"/>
    </source>
</evidence>
<dbReference type="Pfam" id="PF00076">
    <property type="entry name" value="RRM_1"/>
    <property type="match status" value="1"/>
</dbReference>
<dbReference type="GO" id="GO:0005634">
    <property type="term" value="C:nucleus"/>
    <property type="evidence" value="ECO:0007669"/>
    <property type="project" value="UniProtKB-SubCell"/>
</dbReference>
<reference evidence="13" key="2">
    <citation type="submission" date="2025-09" db="UniProtKB">
        <authorList>
            <consortium name="Ensembl"/>
        </authorList>
    </citation>
    <scope>IDENTIFICATION</scope>
</reference>
<evidence type="ECO:0000313" key="13">
    <source>
        <dbReference type="Ensembl" id="ENSPSMP00000004855.1"/>
    </source>
</evidence>
<dbReference type="PANTHER" id="PTHR48028">
    <property type="entry name" value="GLYCINE-RICH RNA-BINDING PROTEIN RZ1A"/>
    <property type="match status" value="1"/>
</dbReference>
<dbReference type="AlphaFoldDB" id="A0A8C8YMP8"/>
<name>A0A8C8YMP8_PROSS</name>
<organism evidence="13 14">
    <name type="scientific">Prolemur simus</name>
    <name type="common">Greater bamboo lemur</name>
    <name type="synonym">Hapalemur simus</name>
    <dbReference type="NCBI Taxonomy" id="1328070"/>
    <lineage>
        <taxon>Eukaryota</taxon>
        <taxon>Metazoa</taxon>
        <taxon>Chordata</taxon>
        <taxon>Craniata</taxon>
        <taxon>Vertebrata</taxon>
        <taxon>Euteleostomi</taxon>
        <taxon>Mammalia</taxon>
        <taxon>Eutheria</taxon>
        <taxon>Euarchontoglires</taxon>
        <taxon>Primates</taxon>
        <taxon>Strepsirrhini</taxon>
        <taxon>Lemuriformes</taxon>
        <taxon>Lemuridae</taxon>
        <taxon>Prolemur</taxon>
    </lineage>
</organism>
<feature type="compositionally biased region" description="Basic and acidic residues" evidence="11">
    <location>
        <begin position="98"/>
        <end position="111"/>
    </location>
</feature>
<dbReference type="InterPro" id="IPR035979">
    <property type="entry name" value="RBD_domain_sf"/>
</dbReference>
<dbReference type="SMART" id="SM00360">
    <property type="entry name" value="RRM"/>
    <property type="match status" value="1"/>
</dbReference>
<dbReference type="Ensembl" id="ENSPSMT00000005819.1">
    <property type="protein sequence ID" value="ENSPSMP00000004855.1"/>
    <property type="gene ID" value="ENSPSMG00000003785.1"/>
</dbReference>
<feature type="region of interest" description="Disordered" evidence="11">
    <location>
        <begin position="77"/>
        <end position="145"/>
    </location>
</feature>
<feature type="compositionally biased region" description="Basic and acidic residues" evidence="11">
    <location>
        <begin position="135"/>
        <end position="145"/>
    </location>
</feature>
<dbReference type="GO" id="GO:0006397">
    <property type="term" value="P:mRNA processing"/>
    <property type="evidence" value="ECO:0007669"/>
    <property type="project" value="UniProtKB-KW"/>
</dbReference>
<evidence type="ECO:0000313" key="14">
    <source>
        <dbReference type="Proteomes" id="UP000694414"/>
    </source>
</evidence>
<dbReference type="GeneTree" id="ENSGT00940000154883"/>
<accession>A0A8C8YMP8</accession>
<keyword evidence="6" id="KW-0539">Nucleus</keyword>
<dbReference type="SUPFAM" id="SSF54928">
    <property type="entry name" value="RNA-binding domain, RBD"/>
    <property type="match status" value="1"/>
</dbReference>
<dbReference type="PANTHER" id="PTHR48028:SF4">
    <property type="entry name" value="SC35-LIKE SPLICING FACTOR"/>
    <property type="match status" value="1"/>
</dbReference>
<dbReference type="GO" id="GO:0003723">
    <property type="term" value="F:RNA binding"/>
    <property type="evidence" value="ECO:0007669"/>
    <property type="project" value="UniProtKB-UniRule"/>
</dbReference>
<proteinExistence type="predicted"/>
<evidence type="ECO:0000256" key="4">
    <source>
        <dbReference type="ARBA" id="ARBA00022884"/>
    </source>
</evidence>
<dbReference type="Proteomes" id="UP000694414">
    <property type="component" value="Unplaced"/>
</dbReference>
<dbReference type="GO" id="GO:0008380">
    <property type="term" value="P:RNA splicing"/>
    <property type="evidence" value="ECO:0007669"/>
    <property type="project" value="UniProtKB-KW"/>
</dbReference>
<evidence type="ECO:0000256" key="11">
    <source>
        <dbReference type="SAM" id="MobiDB-lite"/>
    </source>
</evidence>
<dbReference type="PROSITE" id="PS50102">
    <property type="entry name" value="RRM"/>
    <property type="match status" value="1"/>
</dbReference>
<feature type="domain" description="RRM" evidence="12">
    <location>
        <begin position="14"/>
        <end position="84"/>
    </location>
</feature>
<keyword evidence="3" id="KW-0507">mRNA processing</keyword>
<keyword evidence="5" id="KW-0508">mRNA splicing</keyword>
<evidence type="ECO:0000256" key="2">
    <source>
        <dbReference type="ARBA" id="ARBA00015058"/>
    </source>
</evidence>
<evidence type="ECO:0000256" key="9">
    <source>
        <dbReference type="ARBA" id="ARBA00032663"/>
    </source>
</evidence>
<dbReference type="InterPro" id="IPR051106">
    <property type="entry name" value="RNA-bind/splicing_reg"/>
</dbReference>
<dbReference type="InterPro" id="IPR012677">
    <property type="entry name" value="Nucleotide-bd_a/b_plait_sf"/>
</dbReference>
<comment type="subcellular location">
    <subcellularLocation>
        <location evidence="1">Nucleus</location>
    </subcellularLocation>
</comment>
<evidence type="ECO:0000256" key="3">
    <source>
        <dbReference type="ARBA" id="ARBA00022664"/>
    </source>
</evidence>
<evidence type="ECO:0000256" key="1">
    <source>
        <dbReference type="ARBA" id="ARBA00004123"/>
    </source>
</evidence>
<dbReference type="CDD" id="cd12311">
    <property type="entry name" value="RRM_SRSF2_SRSF8"/>
    <property type="match status" value="1"/>
</dbReference>
<keyword evidence="14" id="KW-1185">Reference proteome</keyword>
<dbReference type="Gene3D" id="3.30.70.330">
    <property type="match status" value="1"/>
</dbReference>
<evidence type="ECO:0000259" key="12">
    <source>
        <dbReference type="PROSITE" id="PS50102"/>
    </source>
</evidence>
<evidence type="ECO:0000256" key="7">
    <source>
        <dbReference type="ARBA" id="ARBA00029589"/>
    </source>
</evidence>
<evidence type="ECO:0000256" key="5">
    <source>
        <dbReference type="ARBA" id="ARBA00023187"/>
    </source>
</evidence>
<reference evidence="13" key="1">
    <citation type="submission" date="2025-08" db="UniProtKB">
        <authorList>
            <consortium name="Ensembl"/>
        </authorList>
    </citation>
    <scope>IDENTIFICATION</scope>
</reference>
<dbReference type="InterPro" id="IPR000504">
    <property type="entry name" value="RRM_dom"/>
</dbReference>
<protein>
    <recommendedName>
        <fullName evidence="2">Serine/arginine-rich splicing factor 2</fullName>
    </recommendedName>
    <alternativeName>
        <fullName evidence="9">Splicing component, 35 kDa</fullName>
    </alternativeName>
    <alternativeName>
        <fullName evidence="8">Splicing factor SC35</fullName>
    </alternativeName>
    <alternativeName>
        <fullName evidence="7">Splicing factor, arginine/serine-rich 2</fullName>
    </alternativeName>
</protein>
<sequence length="192" mass="21422">MSYSRPPPNVEGMTSVKVDNLTYRASPDILRRLFEKYGSVGDVYIPRDYFTKESRGFAFVRFHYKQHAEKARNALDGTLMHGHPGSDLDPDPGSVLDPDLHRPPDPDRPEDPNPSPPRCPDIAHQPVPALGPEASHQDTRGDVSPDYDLRVLPGVLKREEGYIIRLVIHQQATRELGAKGGGCPWNKPLAKE</sequence>